<dbReference type="OrthoDB" id="6105938at2759"/>
<comment type="caution">
    <text evidence="1">The sequence shown here is derived from an EMBL/GenBank/DDBJ whole genome shotgun (WGS) entry which is preliminary data.</text>
</comment>
<dbReference type="AlphaFoldDB" id="A0A5M9MMT4"/>
<protein>
    <submittedName>
        <fullName evidence="1">Uncharacterized protein</fullName>
    </submittedName>
</protein>
<dbReference type="GeneID" id="54326929"/>
<accession>A0A5M9MMT4</accession>
<name>A0A5M9MMT4_9EURO</name>
<dbReference type="Proteomes" id="UP000324241">
    <property type="component" value="Unassembled WGS sequence"/>
</dbReference>
<dbReference type="PANTHER" id="PTHR38846">
    <property type="entry name" value="C3H1-TYPE DOMAIN-CONTAINING PROTEIN"/>
    <property type="match status" value="1"/>
</dbReference>
<reference evidence="1 2" key="1">
    <citation type="submission" date="2019-08" db="EMBL/GenBank/DDBJ databases">
        <title>The genome sequence of a newly discovered highly antifungal drug resistant Aspergillus species, Aspergillus tanneri NIH 1004.</title>
        <authorList>
            <person name="Mounaud S."/>
            <person name="Singh I."/>
            <person name="Joardar V."/>
            <person name="Pakala S."/>
            <person name="Pakala S."/>
            <person name="Venepally P."/>
            <person name="Chung J.K."/>
            <person name="Losada L."/>
            <person name="Nierman W.C."/>
        </authorList>
    </citation>
    <scope>NUCLEOTIDE SEQUENCE [LARGE SCALE GENOMIC DNA]</scope>
    <source>
        <strain evidence="1 2">NIH1004</strain>
    </source>
</reference>
<dbReference type="EMBL" id="QUQM01000003">
    <property type="protein sequence ID" value="KAA8648342.1"/>
    <property type="molecule type" value="Genomic_DNA"/>
</dbReference>
<gene>
    <name evidence="1" type="ORF">ATNIH1004_004227</name>
</gene>
<sequence length="179" mass="20912">MSTTHFFDAFPNFRFNPNAPIGTEFHRLAQQRNWRKGSKTWRRNWNLYISSEYDRIIGQALPAGLEDWQDLCDELDLQGSFTSITKCKQVRIQSLGYSRYLIKNVCGNIPDMANSGSQALSRVHVNIVDLIECRQIGRRPRKFPNVSALADYTQETQRFFRRDVAKQDKLLRTLLRRLA</sequence>
<proteinExistence type="predicted"/>
<evidence type="ECO:0000313" key="2">
    <source>
        <dbReference type="Proteomes" id="UP000324241"/>
    </source>
</evidence>
<dbReference type="PANTHER" id="PTHR38846:SF1">
    <property type="entry name" value="C3H1-TYPE DOMAIN-CONTAINING PROTEIN"/>
    <property type="match status" value="1"/>
</dbReference>
<organism evidence="1 2">
    <name type="scientific">Aspergillus tanneri</name>
    <dbReference type="NCBI Taxonomy" id="1220188"/>
    <lineage>
        <taxon>Eukaryota</taxon>
        <taxon>Fungi</taxon>
        <taxon>Dikarya</taxon>
        <taxon>Ascomycota</taxon>
        <taxon>Pezizomycotina</taxon>
        <taxon>Eurotiomycetes</taxon>
        <taxon>Eurotiomycetidae</taxon>
        <taxon>Eurotiales</taxon>
        <taxon>Aspergillaceae</taxon>
        <taxon>Aspergillus</taxon>
        <taxon>Aspergillus subgen. Circumdati</taxon>
    </lineage>
</organism>
<evidence type="ECO:0000313" key="1">
    <source>
        <dbReference type="EMBL" id="KAA8648342.1"/>
    </source>
</evidence>
<dbReference type="RefSeq" id="XP_033427703.1">
    <property type="nucleotide sequence ID" value="XM_033568897.1"/>
</dbReference>